<protein>
    <submittedName>
        <fullName evidence="5">Imelysin family protein</fullName>
    </submittedName>
</protein>
<feature type="domain" description="Imelysin-like" evidence="4">
    <location>
        <begin position="46"/>
        <end position="343"/>
    </location>
</feature>
<proteinExistence type="predicted"/>
<evidence type="ECO:0000313" key="5">
    <source>
        <dbReference type="EMBL" id="MBD0823927.1"/>
    </source>
</evidence>
<evidence type="ECO:0000313" key="6">
    <source>
        <dbReference type="Proteomes" id="UP000621516"/>
    </source>
</evidence>
<comment type="caution">
    <text evidence="5">The sequence shown here is derived from an EMBL/GenBank/DDBJ whole genome shotgun (WGS) entry which is preliminary data.</text>
</comment>
<dbReference type="AlphaFoldDB" id="A0A8J6PVF3"/>
<evidence type="ECO:0000259" key="4">
    <source>
        <dbReference type="Pfam" id="PF09375"/>
    </source>
</evidence>
<accession>A0A8J6PVF3</accession>
<dbReference type="RefSeq" id="WP_188223238.1">
    <property type="nucleotide sequence ID" value="NZ_JACVXD010000003.1"/>
</dbReference>
<organism evidence="5 6">
    <name type="scientific">Aestuariibaculum marinum</name>
    <dbReference type="NCBI Taxonomy" id="2683592"/>
    <lineage>
        <taxon>Bacteria</taxon>
        <taxon>Pseudomonadati</taxon>
        <taxon>Bacteroidota</taxon>
        <taxon>Flavobacteriia</taxon>
        <taxon>Flavobacteriales</taxon>
        <taxon>Flavobacteriaceae</taxon>
    </lineage>
</organism>
<dbReference type="PROSITE" id="PS51257">
    <property type="entry name" value="PROKAR_LIPOPROTEIN"/>
    <property type="match status" value="1"/>
</dbReference>
<reference evidence="5 6" key="1">
    <citation type="journal article" date="2018" name="J. Microbiol.">
        <title>Aestuariibaculum marinum sp. nov., a marine bacterium isolated from seawater in South Korea.</title>
        <authorList>
            <person name="Choi J."/>
            <person name="Lee D."/>
            <person name="Jang J.H."/>
            <person name="Cha S."/>
            <person name="Seo T."/>
        </authorList>
    </citation>
    <scope>NUCLEOTIDE SEQUENCE [LARGE SCALE GENOMIC DNA]</scope>
    <source>
        <strain evidence="5 6">IP7</strain>
    </source>
</reference>
<dbReference type="CDD" id="cd14659">
    <property type="entry name" value="Imelysin-like_IPPA"/>
    <property type="match status" value="1"/>
</dbReference>
<dbReference type="InterPro" id="IPR018976">
    <property type="entry name" value="Imelysin-like"/>
</dbReference>
<feature type="chain" id="PRO_5035207794" evidence="3">
    <location>
        <begin position="24"/>
        <end position="372"/>
    </location>
</feature>
<evidence type="ECO:0000256" key="2">
    <source>
        <dbReference type="ARBA" id="ARBA00022729"/>
    </source>
</evidence>
<evidence type="ECO:0000256" key="3">
    <source>
        <dbReference type="SAM" id="SignalP"/>
    </source>
</evidence>
<dbReference type="InterPro" id="IPR038352">
    <property type="entry name" value="Imelysin_sf"/>
</dbReference>
<keyword evidence="2 3" id="KW-0732">Signal</keyword>
<dbReference type="Pfam" id="PF09375">
    <property type="entry name" value="Peptidase_M75"/>
    <property type="match status" value="1"/>
</dbReference>
<evidence type="ECO:0000256" key="1">
    <source>
        <dbReference type="ARBA" id="ARBA00004196"/>
    </source>
</evidence>
<name>A0A8J6PVF3_9FLAO</name>
<comment type="subcellular location">
    <subcellularLocation>
        <location evidence="1">Cell envelope</location>
    </subcellularLocation>
</comment>
<gene>
    <name evidence="5" type="ORF">ICJ85_07820</name>
</gene>
<dbReference type="InterPro" id="IPR034984">
    <property type="entry name" value="Imelysin-like_IPPA"/>
</dbReference>
<feature type="signal peptide" evidence="3">
    <location>
        <begin position="1"/>
        <end position="23"/>
    </location>
</feature>
<sequence length="372" mass="41081">MIKKVVSVVLLALVIFACSSSDGGESKPKDNFDRQTMLVNWADNIIIPAYEDLDSKLGALVAAKNTFTVTANQTNLEALRIAWLDAYKVWQHVEMFNIGKAEVDYYSAYMNIYPASVTEIESNIANGGYDLALANNQDAAGFPALDYLLYGVAADDNAILAMYTTNANADGYKLYLSDVVNEMKSLTEAVLNDWTTSYRSTFVNSTANTTTSSTNKITNDFIYYFEKGLRANKFGIPAGIFSGGVLYPEKVEAYHNQEVSKILALEALHASQDFFNGKAYNGTSDGNSFDDYLDYLQTITDGEDLTALINNQMNAARSQIQTVDSNFSNQVNTDNTRMTLSYDELQKVVVLLKLDMVQAMNISVDYIDADGD</sequence>
<dbReference type="GO" id="GO:0030313">
    <property type="term" value="C:cell envelope"/>
    <property type="evidence" value="ECO:0007669"/>
    <property type="project" value="UniProtKB-SubCell"/>
</dbReference>
<dbReference type="EMBL" id="JACVXD010000003">
    <property type="protein sequence ID" value="MBD0823927.1"/>
    <property type="molecule type" value="Genomic_DNA"/>
</dbReference>
<dbReference type="Gene3D" id="1.20.1420.20">
    <property type="entry name" value="M75 peptidase, HXXE motif"/>
    <property type="match status" value="1"/>
</dbReference>
<dbReference type="Proteomes" id="UP000621516">
    <property type="component" value="Unassembled WGS sequence"/>
</dbReference>
<keyword evidence="6" id="KW-1185">Reference proteome</keyword>